<dbReference type="GO" id="GO:0022857">
    <property type="term" value="F:transmembrane transporter activity"/>
    <property type="evidence" value="ECO:0007669"/>
    <property type="project" value="InterPro"/>
</dbReference>
<feature type="transmembrane region" description="Helical" evidence="8">
    <location>
        <begin position="289"/>
        <end position="311"/>
    </location>
</feature>
<protein>
    <submittedName>
        <fullName evidence="10">MFS transporter</fullName>
    </submittedName>
</protein>
<feature type="transmembrane region" description="Helical" evidence="8">
    <location>
        <begin position="93"/>
        <end position="114"/>
    </location>
</feature>
<dbReference type="InterPro" id="IPR036259">
    <property type="entry name" value="MFS_trans_sf"/>
</dbReference>
<dbReference type="Pfam" id="PF07690">
    <property type="entry name" value="MFS_1"/>
    <property type="match status" value="1"/>
</dbReference>
<keyword evidence="6 8" id="KW-1133">Transmembrane helix</keyword>
<keyword evidence="4" id="KW-1003">Cell membrane</keyword>
<evidence type="ECO:0000259" key="9">
    <source>
        <dbReference type="PROSITE" id="PS50850"/>
    </source>
</evidence>
<dbReference type="GO" id="GO:0005886">
    <property type="term" value="C:plasma membrane"/>
    <property type="evidence" value="ECO:0007669"/>
    <property type="project" value="UniProtKB-SubCell"/>
</dbReference>
<feature type="domain" description="Major facilitator superfamily (MFS) profile" evidence="9">
    <location>
        <begin position="1"/>
        <end position="375"/>
    </location>
</feature>
<gene>
    <name evidence="10" type="ORF">AAH949_01890</name>
</gene>
<dbReference type="AlphaFoldDB" id="A0AAU7E7Z2"/>
<feature type="transmembrane region" description="Helical" evidence="8">
    <location>
        <begin position="41"/>
        <end position="60"/>
    </location>
</feature>
<feature type="transmembrane region" description="Helical" evidence="8">
    <location>
        <begin position="153"/>
        <end position="174"/>
    </location>
</feature>
<evidence type="ECO:0000256" key="6">
    <source>
        <dbReference type="ARBA" id="ARBA00022989"/>
    </source>
</evidence>
<dbReference type="PROSITE" id="PS50850">
    <property type="entry name" value="MFS"/>
    <property type="match status" value="1"/>
</dbReference>
<feature type="transmembrane region" description="Helical" evidence="8">
    <location>
        <begin position="199"/>
        <end position="224"/>
    </location>
</feature>
<comment type="subcellular location">
    <subcellularLocation>
        <location evidence="1">Cell membrane</location>
        <topology evidence="1">Multi-pass membrane protein</topology>
    </subcellularLocation>
</comment>
<feature type="transmembrane region" description="Helical" evidence="8">
    <location>
        <begin position="323"/>
        <end position="343"/>
    </location>
</feature>
<dbReference type="SUPFAM" id="SSF103473">
    <property type="entry name" value="MFS general substrate transporter"/>
    <property type="match status" value="1"/>
</dbReference>
<dbReference type="InterPro" id="IPR011701">
    <property type="entry name" value="MFS"/>
</dbReference>
<organism evidence="10">
    <name type="scientific">Campylobacter sp. CCS1377</name>
    <dbReference type="NCBI Taxonomy" id="3158229"/>
    <lineage>
        <taxon>Bacteria</taxon>
        <taxon>Pseudomonadati</taxon>
        <taxon>Campylobacterota</taxon>
        <taxon>Epsilonproteobacteria</taxon>
        <taxon>Campylobacterales</taxon>
        <taxon>Campylobacteraceae</taxon>
        <taxon>Campylobacter</taxon>
    </lineage>
</organism>
<keyword evidence="7 8" id="KW-0472">Membrane</keyword>
<sequence>MLKILTIFSAALTLAMLYAPQPLLPLFAQYFNISLNKVSLIISFALIPLAFAPLIYGYLLEKFSSKYILITSLFACGILQIFCTFAKDFELFLFLRILQALCFPAILTTLLTVLTRTQSENVQKNVALYVGATTFGGLFGRVMSSFLADLFSWQMSLNFFAVCMIFCALLFVRLKDNNTVKLQKPNFFDFIPFVKDFKILLIFCSIFVVFFSFQAIMSFLPFYAKTHFENISQAQIGFLYMGFIMGIVVSAFISQITKILGSKARVVILGLMLYILGTLMMALPSFILVFGAMFVFCGGMFICHCVLSALLNLNSNKKGIANGLYLSFYYSGGAFGSVLPSFFYQTFGWQMLCFVIAFLLLIILFVFIRFRYYYK</sequence>
<comment type="similarity">
    <text evidence="2">Belongs to the major facilitator superfamily.</text>
</comment>
<evidence type="ECO:0000256" key="1">
    <source>
        <dbReference type="ARBA" id="ARBA00004651"/>
    </source>
</evidence>
<keyword evidence="3" id="KW-0813">Transport</keyword>
<evidence type="ECO:0000256" key="8">
    <source>
        <dbReference type="SAM" id="Phobius"/>
    </source>
</evidence>
<dbReference type="Gene3D" id="1.20.1250.20">
    <property type="entry name" value="MFS general substrate transporter like domains"/>
    <property type="match status" value="1"/>
</dbReference>
<proteinExistence type="inferred from homology"/>
<keyword evidence="5 8" id="KW-0812">Transmembrane</keyword>
<dbReference type="RefSeq" id="WP_348518805.1">
    <property type="nucleotide sequence ID" value="NZ_CP155620.1"/>
</dbReference>
<evidence type="ECO:0000256" key="7">
    <source>
        <dbReference type="ARBA" id="ARBA00023136"/>
    </source>
</evidence>
<accession>A0AAU7E7Z2</accession>
<dbReference type="CDD" id="cd17324">
    <property type="entry name" value="MFS_NepI_like"/>
    <property type="match status" value="1"/>
</dbReference>
<feature type="transmembrane region" description="Helical" evidence="8">
    <location>
        <begin position="236"/>
        <end position="254"/>
    </location>
</feature>
<feature type="transmembrane region" description="Helical" evidence="8">
    <location>
        <begin position="67"/>
        <end position="87"/>
    </location>
</feature>
<feature type="transmembrane region" description="Helical" evidence="8">
    <location>
        <begin position="266"/>
        <end position="283"/>
    </location>
</feature>
<evidence type="ECO:0000256" key="3">
    <source>
        <dbReference type="ARBA" id="ARBA00022448"/>
    </source>
</evidence>
<dbReference type="PANTHER" id="PTHR43271:SF1">
    <property type="entry name" value="INNER MEMBRANE TRANSPORT PROTEIN YNFM"/>
    <property type="match status" value="1"/>
</dbReference>
<name>A0AAU7E7Z2_9BACT</name>
<reference evidence="10" key="1">
    <citation type="submission" date="2024-05" db="EMBL/GenBank/DDBJ databases">
        <title>Campylobacter coli isolated from environmental waters in Slovenia.</title>
        <authorList>
            <person name="Zautner A.E."/>
            <person name="Bunk B."/>
            <person name="Riedel T."/>
            <person name="Sproeer C."/>
        </authorList>
    </citation>
    <scope>NUCLEOTIDE SEQUENCE</scope>
    <source>
        <strain evidence="10">CCS1377</strain>
    </source>
</reference>
<feature type="transmembrane region" description="Helical" evidence="8">
    <location>
        <begin position="349"/>
        <end position="370"/>
    </location>
</feature>
<evidence type="ECO:0000256" key="4">
    <source>
        <dbReference type="ARBA" id="ARBA00022475"/>
    </source>
</evidence>
<dbReference type="InterPro" id="IPR020846">
    <property type="entry name" value="MFS_dom"/>
</dbReference>
<evidence type="ECO:0000256" key="5">
    <source>
        <dbReference type="ARBA" id="ARBA00022692"/>
    </source>
</evidence>
<dbReference type="EMBL" id="CP155620">
    <property type="protein sequence ID" value="XBJ29606.1"/>
    <property type="molecule type" value="Genomic_DNA"/>
</dbReference>
<evidence type="ECO:0000256" key="2">
    <source>
        <dbReference type="ARBA" id="ARBA00008335"/>
    </source>
</evidence>
<dbReference type="PANTHER" id="PTHR43271">
    <property type="entry name" value="BLL2771 PROTEIN"/>
    <property type="match status" value="1"/>
</dbReference>
<feature type="transmembrane region" description="Helical" evidence="8">
    <location>
        <begin position="126"/>
        <end position="147"/>
    </location>
</feature>
<evidence type="ECO:0000313" key="10">
    <source>
        <dbReference type="EMBL" id="XBJ29606.1"/>
    </source>
</evidence>